<evidence type="ECO:0000256" key="3">
    <source>
        <dbReference type="SAM" id="Phobius"/>
    </source>
</evidence>
<organism evidence="4 5">
    <name type="scientific">Stylosanthes scabra</name>
    <dbReference type="NCBI Taxonomy" id="79078"/>
    <lineage>
        <taxon>Eukaryota</taxon>
        <taxon>Viridiplantae</taxon>
        <taxon>Streptophyta</taxon>
        <taxon>Embryophyta</taxon>
        <taxon>Tracheophyta</taxon>
        <taxon>Spermatophyta</taxon>
        <taxon>Magnoliopsida</taxon>
        <taxon>eudicotyledons</taxon>
        <taxon>Gunneridae</taxon>
        <taxon>Pentapetalae</taxon>
        <taxon>rosids</taxon>
        <taxon>fabids</taxon>
        <taxon>Fabales</taxon>
        <taxon>Fabaceae</taxon>
        <taxon>Papilionoideae</taxon>
        <taxon>50 kb inversion clade</taxon>
        <taxon>dalbergioids sensu lato</taxon>
        <taxon>Dalbergieae</taxon>
        <taxon>Pterocarpus clade</taxon>
        <taxon>Stylosanthes</taxon>
    </lineage>
</organism>
<sequence>MGKKKSCQNVKVPRPLNAVEQGLYALVEEAIFTQPSMVLADSLPELRENMRLTEDIASKDDFVLEAELFTRLGVYLPFTELQKEVMARYRVAVSQLHLNGWGLMRTFERVCLHFGFWPTCRLFMYIYDILIPPSGYGFISFRAHQGRKLFGNLFPWVYWNREVKDFVVHNLDPLEMAACNSLLSLLAGLPKKNDFNCHWILYHSDAEVKKFLDSLLLVKMKQNKLDRLMAMLADPGKMAPRGILPTGVAPGYSSTADLAPTPAAPAGTSSQVPPPPSGGSKAKKGPSKREHPPVVNVDEEEGVREDPSADLRQKRRRKEGKSEAVVDRVLREDAAWEYLVNLLDLAFPKGYNFRKALDARLTSASVRKPLQTMPPEQLLGESWRLSCQSLVGLETALAAKTKVEEEFVAVQDQLSVKKGERQSALERVSRLEEDINVLQTELKSCCSSLEQEQKSAEVAEKKIEELSSSLHKNQFDLAAANVMSTYWCTMIISNIFIFGLILAFVGCVSLIWIRGLDLYGPAEENFLGHLSHPNLVKLLGYCWEQAKLLLIY</sequence>
<feature type="transmembrane region" description="Helical" evidence="3">
    <location>
        <begin position="491"/>
        <end position="513"/>
    </location>
</feature>
<dbReference type="Gene3D" id="3.30.200.20">
    <property type="entry name" value="Phosphorylase Kinase, domain 1"/>
    <property type="match status" value="1"/>
</dbReference>
<name>A0ABU6TEC2_9FABA</name>
<keyword evidence="1" id="KW-0175">Coiled coil</keyword>
<reference evidence="4 5" key="1">
    <citation type="journal article" date="2023" name="Plants (Basel)">
        <title>Bridging the Gap: Combining Genomics and Transcriptomics Approaches to Understand Stylosanthes scabra, an Orphan Legume from the Brazilian Caatinga.</title>
        <authorList>
            <person name="Ferreira-Neto J.R.C."/>
            <person name="da Silva M.D."/>
            <person name="Binneck E."/>
            <person name="de Melo N.F."/>
            <person name="da Silva R.H."/>
            <person name="de Melo A.L.T.M."/>
            <person name="Pandolfi V."/>
            <person name="Bustamante F.O."/>
            <person name="Brasileiro-Vidal A.C."/>
            <person name="Benko-Iseppon A.M."/>
        </authorList>
    </citation>
    <scope>NUCLEOTIDE SEQUENCE [LARGE SCALE GENOMIC DNA]</scope>
    <source>
        <tissue evidence="4">Leaves</tissue>
    </source>
</reference>
<evidence type="ECO:0000256" key="2">
    <source>
        <dbReference type="SAM" id="MobiDB-lite"/>
    </source>
</evidence>
<evidence type="ECO:0000313" key="4">
    <source>
        <dbReference type="EMBL" id="MED6147075.1"/>
    </source>
</evidence>
<feature type="region of interest" description="Disordered" evidence="2">
    <location>
        <begin position="254"/>
        <end position="324"/>
    </location>
</feature>
<keyword evidence="5" id="KW-1185">Reference proteome</keyword>
<comment type="caution">
    <text evidence="4">The sequence shown here is derived from an EMBL/GenBank/DDBJ whole genome shotgun (WGS) entry which is preliminary data.</text>
</comment>
<evidence type="ECO:0000256" key="1">
    <source>
        <dbReference type="SAM" id="Coils"/>
    </source>
</evidence>
<keyword evidence="3" id="KW-0812">Transmembrane</keyword>
<gene>
    <name evidence="4" type="ORF">PIB30_040618</name>
</gene>
<dbReference type="Proteomes" id="UP001341840">
    <property type="component" value="Unassembled WGS sequence"/>
</dbReference>
<proteinExistence type="predicted"/>
<keyword evidence="3" id="KW-0472">Membrane</keyword>
<evidence type="ECO:0000313" key="5">
    <source>
        <dbReference type="Proteomes" id="UP001341840"/>
    </source>
</evidence>
<dbReference type="EMBL" id="JASCZI010090841">
    <property type="protein sequence ID" value="MED6147075.1"/>
    <property type="molecule type" value="Genomic_DNA"/>
</dbReference>
<accession>A0ABU6TEC2</accession>
<keyword evidence="3" id="KW-1133">Transmembrane helix</keyword>
<feature type="coiled-coil region" evidence="1">
    <location>
        <begin position="421"/>
        <end position="469"/>
    </location>
</feature>
<protein>
    <submittedName>
        <fullName evidence="4">Uncharacterized protein</fullName>
    </submittedName>
</protein>
<feature type="compositionally biased region" description="Low complexity" evidence="2">
    <location>
        <begin position="254"/>
        <end position="271"/>
    </location>
</feature>